<gene>
    <name evidence="1" type="ordered locus">Lbys_2175</name>
</gene>
<keyword evidence="2" id="KW-1185">Reference proteome</keyword>
<reference key="1">
    <citation type="submission" date="2010-11" db="EMBL/GenBank/DDBJ databases">
        <title>The complete genome of Leadbetterella byssophila DSM 17132.</title>
        <authorList>
            <consortium name="US DOE Joint Genome Institute (JGI-PGF)"/>
            <person name="Lucas S."/>
            <person name="Copeland A."/>
            <person name="Lapidus A."/>
            <person name="Glavina del Rio T."/>
            <person name="Dalin E."/>
            <person name="Tice H."/>
            <person name="Bruce D."/>
            <person name="Goodwin L."/>
            <person name="Pitluck S."/>
            <person name="Kyrpides N."/>
            <person name="Mavromatis K."/>
            <person name="Ivanova N."/>
            <person name="Teshima H."/>
            <person name="Brettin T."/>
            <person name="Detter J.C."/>
            <person name="Han C."/>
            <person name="Tapia R."/>
            <person name="Land M."/>
            <person name="Hauser L."/>
            <person name="Markowitz V."/>
            <person name="Cheng J.-F."/>
            <person name="Hugenholtz P."/>
            <person name="Woyke T."/>
            <person name="Wu D."/>
            <person name="Tindall B."/>
            <person name="Pomrenke H.G."/>
            <person name="Brambilla E."/>
            <person name="Klenk H.-P."/>
            <person name="Eisen J.A."/>
        </authorList>
    </citation>
    <scope>NUCLEOTIDE SEQUENCE [LARGE SCALE GENOMIC DNA]</scope>
    <source>
        <strain>DSM 17132</strain>
    </source>
</reference>
<evidence type="ECO:0008006" key="3">
    <source>
        <dbReference type="Google" id="ProtNLM"/>
    </source>
</evidence>
<dbReference type="Proteomes" id="UP000007435">
    <property type="component" value="Chromosome"/>
</dbReference>
<dbReference type="AlphaFoldDB" id="E4RUH8"/>
<dbReference type="STRING" id="649349.Lbys_2175"/>
<dbReference type="OrthoDB" id="267364at2"/>
<organism evidence="1 2">
    <name type="scientific">Leadbetterella byssophila (strain DSM 17132 / JCM 16389 / KACC 11308 / NBRC 106382 / 4M15)</name>
    <dbReference type="NCBI Taxonomy" id="649349"/>
    <lineage>
        <taxon>Bacteria</taxon>
        <taxon>Pseudomonadati</taxon>
        <taxon>Bacteroidota</taxon>
        <taxon>Cytophagia</taxon>
        <taxon>Cytophagales</taxon>
        <taxon>Leadbetterellaceae</taxon>
        <taxon>Leadbetterella</taxon>
    </lineage>
</organism>
<proteinExistence type="predicted"/>
<dbReference type="KEGG" id="lby:Lbys_2175"/>
<accession>E4RUH8</accession>
<dbReference type="HOGENOM" id="CLU_1275789_0_0_10"/>
<evidence type="ECO:0000313" key="2">
    <source>
        <dbReference type="Proteomes" id="UP000007435"/>
    </source>
</evidence>
<name>E4RUH8_LEAB4</name>
<dbReference type="RefSeq" id="WP_013408915.1">
    <property type="nucleotide sequence ID" value="NC_014655.1"/>
</dbReference>
<reference evidence="1 2" key="2">
    <citation type="journal article" date="2011" name="Stand. Genomic Sci.">
        <title>Complete genome sequence of Leadbetterella byssophila type strain (4M15).</title>
        <authorList>
            <person name="Abt B."/>
            <person name="Teshima H."/>
            <person name="Lucas S."/>
            <person name="Lapidus A."/>
            <person name="Del Rio T.G."/>
            <person name="Nolan M."/>
            <person name="Tice H."/>
            <person name="Cheng J.F."/>
            <person name="Pitluck S."/>
            <person name="Liolios K."/>
            <person name="Pagani I."/>
            <person name="Ivanova N."/>
            <person name="Mavromatis K."/>
            <person name="Pati A."/>
            <person name="Tapia R."/>
            <person name="Han C."/>
            <person name="Goodwin L."/>
            <person name="Chen A."/>
            <person name="Palaniappan K."/>
            <person name="Land M."/>
            <person name="Hauser L."/>
            <person name="Chang Y.J."/>
            <person name="Jeffries C.D."/>
            <person name="Rohde M."/>
            <person name="Goker M."/>
            <person name="Tindall B.J."/>
            <person name="Detter J.C."/>
            <person name="Woyke T."/>
            <person name="Bristow J."/>
            <person name="Eisen J.A."/>
            <person name="Markowitz V."/>
            <person name="Hugenholtz P."/>
            <person name="Klenk H.P."/>
            <person name="Kyrpides N.C."/>
        </authorList>
    </citation>
    <scope>NUCLEOTIDE SEQUENCE [LARGE SCALE GENOMIC DNA]</scope>
    <source>
        <strain evidence="2">DSM 17132 / JCM 16389 / KACC 11308 / NBRC 106382 / 4M15</strain>
    </source>
</reference>
<evidence type="ECO:0000313" key="1">
    <source>
        <dbReference type="EMBL" id="ADQ17869.1"/>
    </source>
</evidence>
<protein>
    <recommendedName>
        <fullName evidence="3">SprT-like domain-containing protein</fullName>
    </recommendedName>
</protein>
<sequence length="213" mass="24856">MFQLFRKPKIIPKDQMFRNAFSKHIPETAVDYVMSLWTEHPFYFKVARSRKTCLGNYMFKNGSHHISVNGDSNAYSFLITLIHEIAHQRVQIQQSLFKRKPSPHGETWKREFSRLMSPLLKPNVFPEDILEVLIPHMQDPAASSVKDPNLVKVLAKYSPQSEGIYLSDLKDGEEFLFKGRRFKRIAQRRTRILVECVNSKKRYTIPGIAHVKP</sequence>
<dbReference type="eggNOG" id="COG3091">
    <property type="taxonomic scope" value="Bacteria"/>
</dbReference>
<dbReference type="EMBL" id="CP002305">
    <property type="protein sequence ID" value="ADQ17869.1"/>
    <property type="molecule type" value="Genomic_DNA"/>
</dbReference>